<dbReference type="EMBL" id="FMIB01000002">
    <property type="protein sequence ID" value="SCL70499.1"/>
    <property type="molecule type" value="Genomic_DNA"/>
</dbReference>
<sequence length="62" mass="6912">MTDPEQSRRQQEQALERGEVYQDVEGRRTEDPAAGAANAHSEADRNVEHLRRGEVGPGVPEE</sequence>
<evidence type="ECO:0000313" key="3">
    <source>
        <dbReference type="Proteomes" id="UP000198605"/>
    </source>
</evidence>
<evidence type="ECO:0000256" key="1">
    <source>
        <dbReference type="SAM" id="MobiDB-lite"/>
    </source>
</evidence>
<dbReference type="Proteomes" id="UP000198605">
    <property type="component" value="Unassembled WGS sequence"/>
</dbReference>
<dbReference type="AlphaFoldDB" id="A0A1C6VVW5"/>
<feature type="compositionally biased region" description="Basic and acidic residues" evidence="1">
    <location>
        <begin position="1"/>
        <end position="31"/>
    </location>
</feature>
<organism evidence="2 3">
    <name type="scientific">Micromonospora chersina</name>
    <dbReference type="NCBI Taxonomy" id="47854"/>
    <lineage>
        <taxon>Bacteria</taxon>
        <taxon>Bacillati</taxon>
        <taxon>Actinomycetota</taxon>
        <taxon>Actinomycetes</taxon>
        <taxon>Micromonosporales</taxon>
        <taxon>Micromonosporaceae</taxon>
        <taxon>Micromonospora</taxon>
    </lineage>
</organism>
<dbReference type="GeneID" id="43282168"/>
<feature type="compositionally biased region" description="Basic and acidic residues" evidence="1">
    <location>
        <begin position="41"/>
        <end position="54"/>
    </location>
</feature>
<dbReference type="RefSeq" id="WP_091319752.1">
    <property type="nucleotide sequence ID" value="NZ_CP192013.1"/>
</dbReference>
<proteinExistence type="predicted"/>
<dbReference type="STRING" id="47854.GA0070603_5554"/>
<evidence type="ECO:0000313" key="2">
    <source>
        <dbReference type="EMBL" id="SCL70499.1"/>
    </source>
</evidence>
<gene>
    <name evidence="2" type="ORF">GA0070603_5554</name>
</gene>
<dbReference type="OrthoDB" id="3397603at2"/>
<name>A0A1C6VVW5_9ACTN</name>
<feature type="region of interest" description="Disordered" evidence="1">
    <location>
        <begin position="1"/>
        <end position="62"/>
    </location>
</feature>
<protein>
    <submittedName>
        <fullName evidence="2">Uncharacterized protein</fullName>
    </submittedName>
</protein>
<reference evidence="3" key="1">
    <citation type="submission" date="2016-06" db="EMBL/GenBank/DDBJ databases">
        <authorList>
            <person name="Varghese N."/>
            <person name="Submissions Spin"/>
        </authorList>
    </citation>
    <scope>NUCLEOTIDE SEQUENCE [LARGE SCALE GENOMIC DNA]</scope>
    <source>
        <strain evidence="3">DSM 44151</strain>
    </source>
</reference>
<keyword evidence="3" id="KW-1185">Reference proteome</keyword>
<accession>A0A1C6VVW5</accession>